<accession>A0A6J8AJ43</accession>
<evidence type="ECO:0000313" key="7">
    <source>
        <dbReference type="Proteomes" id="UP000507470"/>
    </source>
</evidence>
<dbReference type="PROSITE" id="PS50802">
    <property type="entry name" value="OTU"/>
    <property type="match status" value="1"/>
</dbReference>
<dbReference type="FunFam" id="2.170.300.10:FF:000041">
    <property type="entry name" value="Tyrosine protein kinase receptor tie-1, putative"/>
    <property type="match status" value="1"/>
</dbReference>
<name>A0A6J8AJ43_MYTCO</name>
<keyword evidence="4" id="KW-1015">Disulfide bond</keyword>
<feature type="domain" description="OTU" evidence="5">
    <location>
        <begin position="301"/>
        <end position="451"/>
    </location>
</feature>
<keyword evidence="3" id="KW-0677">Repeat</keyword>
<dbReference type="OrthoDB" id="10252017at2759"/>
<gene>
    <name evidence="6" type="ORF">MCOR_8318</name>
</gene>
<dbReference type="PROSITE" id="PS00022">
    <property type="entry name" value="EGF_1"/>
    <property type="match status" value="1"/>
</dbReference>
<dbReference type="InterPro" id="IPR042635">
    <property type="entry name" value="MEGF10/SREC1/2-like"/>
</dbReference>
<dbReference type="EMBL" id="CACVKT020001509">
    <property type="protein sequence ID" value="CAC5368930.1"/>
    <property type="molecule type" value="Genomic_DNA"/>
</dbReference>
<sequence>MEKRYKFIAKNVVFLICVYVDTINCTPLNLTDPNVCPRRVAIRSHSVNETKLIIECCPDYVNQNGKCQACPAGKYWQDCLLPCMSNYHGVQCKKQCNCAYYQICDPVHGCVCNTGYTGSECSNACPSGRYGMNCSEECFCEHEAKCDTVTGDCLCSAGWLGDHCTSACPAGTYGLNCKDECFCAHDAECDPVTGGCLCTARWYGDHCTKDVEQFDGLTGECIQCNLESEKGECTSHKGKCIYRSKATCIGKRINFEQSGTRVVTGEAYKMTKIMNMLILKKKRRYQRKLSNDSQSIRGGDLIRMNVRGYGHRFYRFVSLFLYGIENHHNKIRQETVKYMKGHKDTFLPLIDENFDLHMVHQSMTDGTIELWATEAEITAVSEMKEHLVRYLHRRGKGRWFQTAQVINLTKKEENSLKDILKDDNIVIRPADKGSGIIVIDKEEYFEKLEEEITNYDTYSKTEGTRLMKLQKKVKLLVNRMNKKGSISGEMKTYLISKYPHPAKFKGNSKIHNQNKPYRTIVNGIGTATKRRVEIAKKE</sequence>
<proteinExistence type="predicted"/>
<dbReference type="Gene3D" id="3.90.70.80">
    <property type="match status" value="1"/>
</dbReference>
<dbReference type="GO" id="GO:0005044">
    <property type="term" value="F:scavenger receptor activity"/>
    <property type="evidence" value="ECO:0007669"/>
    <property type="project" value="InterPro"/>
</dbReference>
<keyword evidence="7" id="KW-1185">Reference proteome</keyword>
<dbReference type="Proteomes" id="UP000507470">
    <property type="component" value="Unassembled WGS sequence"/>
</dbReference>
<evidence type="ECO:0000256" key="4">
    <source>
        <dbReference type="ARBA" id="ARBA00023157"/>
    </source>
</evidence>
<dbReference type="AlphaFoldDB" id="A0A6J8AJ43"/>
<dbReference type="PANTHER" id="PTHR24043">
    <property type="entry name" value="SCAVENGER RECEPTOR CLASS F"/>
    <property type="match status" value="1"/>
</dbReference>
<organism evidence="6 7">
    <name type="scientific">Mytilus coruscus</name>
    <name type="common">Sea mussel</name>
    <dbReference type="NCBI Taxonomy" id="42192"/>
    <lineage>
        <taxon>Eukaryota</taxon>
        <taxon>Metazoa</taxon>
        <taxon>Spiralia</taxon>
        <taxon>Lophotrochozoa</taxon>
        <taxon>Mollusca</taxon>
        <taxon>Bivalvia</taxon>
        <taxon>Autobranchia</taxon>
        <taxon>Pteriomorphia</taxon>
        <taxon>Mytilida</taxon>
        <taxon>Mytiloidea</taxon>
        <taxon>Mytilidae</taxon>
        <taxon>Mytilinae</taxon>
        <taxon>Mytilus</taxon>
    </lineage>
</organism>
<evidence type="ECO:0000313" key="6">
    <source>
        <dbReference type="EMBL" id="CAC5368930.1"/>
    </source>
</evidence>
<evidence type="ECO:0000256" key="3">
    <source>
        <dbReference type="ARBA" id="ARBA00022737"/>
    </source>
</evidence>
<dbReference type="Gene3D" id="2.170.300.10">
    <property type="entry name" value="Tie2 ligand-binding domain superfamily"/>
    <property type="match status" value="1"/>
</dbReference>
<evidence type="ECO:0000259" key="5">
    <source>
        <dbReference type="PROSITE" id="PS50802"/>
    </source>
</evidence>
<evidence type="ECO:0000256" key="1">
    <source>
        <dbReference type="ARBA" id="ARBA00022536"/>
    </source>
</evidence>
<dbReference type="InterPro" id="IPR000742">
    <property type="entry name" value="EGF"/>
</dbReference>
<evidence type="ECO:0000256" key="2">
    <source>
        <dbReference type="ARBA" id="ARBA00022729"/>
    </source>
</evidence>
<protein>
    <submittedName>
        <fullName evidence="6">MEGF10_11</fullName>
    </submittedName>
</protein>
<reference evidence="6 7" key="1">
    <citation type="submission" date="2020-06" db="EMBL/GenBank/DDBJ databases">
        <authorList>
            <person name="Li R."/>
            <person name="Bekaert M."/>
        </authorList>
    </citation>
    <scope>NUCLEOTIDE SEQUENCE [LARGE SCALE GENOMIC DNA]</scope>
    <source>
        <strain evidence="7">wild</strain>
    </source>
</reference>
<dbReference type="PANTHER" id="PTHR24043:SF8">
    <property type="entry name" value="EGF-LIKE DOMAIN-CONTAINING PROTEIN"/>
    <property type="match status" value="1"/>
</dbReference>
<keyword evidence="2" id="KW-0732">Signal</keyword>
<dbReference type="InterPro" id="IPR003323">
    <property type="entry name" value="OTU_dom"/>
</dbReference>
<keyword evidence="1" id="KW-0245">EGF-like domain</keyword>